<evidence type="ECO:0000256" key="6">
    <source>
        <dbReference type="ARBA" id="ARBA00023136"/>
    </source>
</evidence>
<keyword evidence="8 10" id="KW-0675">Receptor</keyword>
<dbReference type="Gene3D" id="1.20.1070.10">
    <property type="entry name" value="Rhodopsin 7-helix transmembrane proteins"/>
    <property type="match status" value="1"/>
</dbReference>
<keyword evidence="4 11" id="KW-1133">Transmembrane helix</keyword>
<dbReference type="InterPro" id="IPR000276">
    <property type="entry name" value="GPCR_Rhodpsn"/>
</dbReference>
<feature type="transmembrane region" description="Helical" evidence="11">
    <location>
        <begin position="294"/>
        <end position="313"/>
    </location>
</feature>
<keyword evidence="3 10" id="KW-0812">Transmembrane</keyword>
<feature type="transmembrane region" description="Helical" evidence="11">
    <location>
        <begin position="66"/>
        <end position="87"/>
    </location>
</feature>
<dbReference type="EMBL" id="CAJHNH020002771">
    <property type="protein sequence ID" value="CAG5127675.1"/>
    <property type="molecule type" value="Genomic_DNA"/>
</dbReference>
<keyword evidence="9 10" id="KW-0807">Transducer</keyword>
<dbReference type="AlphaFoldDB" id="A0A8S3ZIQ1"/>
<feature type="transmembrane region" description="Helical" evidence="11">
    <location>
        <begin position="194"/>
        <end position="216"/>
    </location>
</feature>
<evidence type="ECO:0000256" key="1">
    <source>
        <dbReference type="ARBA" id="ARBA00004651"/>
    </source>
</evidence>
<dbReference type="PANTHER" id="PTHR24248:SF199">
    <property type="entry name" value="IP13425P-RELATED"/>
    <property type="match status" value="1"/>
</dbReference>
<evidence type="ECO:0000313" key="13">
    <source>
        <dbReference type="EMBL" id="CAG5127675.1"/>
    </source>
</evidence>
<evidence type="ECO:0000256" key="10">
    <source>
        <dbReference type="RuleBase" id="RU000688"/>
    </source>
</evidence>
<name>A0A8S3ZIQ1_9EUPU</name>
<keyword evidence="7" id="KW-1015">Disulfide bond</keyword>
<keyword evidence="2" id="KW-1003">Cell membrane</keyword>
<keyword evidence="14" id="KW-1185">Reference proteome</keyword>
<protein>
    <recommendedName>
        <fullName evidence="12">G-protein coupled receptors family 1 profile domain-containing protein</fullName>
    </recommendedName>
</protein>
<comment type="subcellular location">
    <subcellularLocation>
        <location evidence="1">Cell membrane</location>
        <topology evidence="1">Multi-pass membrane protein</topology>
    </subcellularLocation>
</comment>
<evidence type="ECO:0000256" key="5">
    <source>
        <dbReference type="ARBA" id="ARBA00023040"/>
    </source>
</evidence>
<feature type="domain" description="G-protein coupled receptors family 1 profile" evidence="12">
    <location>
        <begin position="40"/>
        <end position="349"/>
    </location>
</feature>
<comment type="similarity">
    <text evidence="10">Belongs to the G-protein coupled receptor 1 family.</text>
</comment>
<dbReference type="GO" id="GO:0071880">
    <property type="term" value="P:adenylate cyclase-activating adrenergic receptor signaling pathway"/>
    <property type="evidence" value="ECO:0007669"/>
    <property type="project" value="TreeGrafter"/>
</dbReference>
<evidence type="ECO:0000259" key="12">
    <source>
        <dbReference type="PROSITE" id="PS50262"/>
    </source>
</evidence>
<evidence type="ECO:0000256" key="8">
    <source>
        <dbReference type="ARBA" id="ARBA00023170"/>
    </source>
</evidence>
<feature type="transmembrane region" description="Helical" evidence="11">
    <location>
        <begin position="333"/>
        <end position="351"/>
    </location>
</feature>
<dbReference type="SUPFAM" id="SSF81321">
    <property type="entry name" value="Family A G protein-coupled receptor-like"/>
    <property type="match status" value="1"/>
</dbReference>
<reference evidence="13" key="1">
    <citation type="submission" date="2021-04" db="EMBL/GenBank/DDBJ databases">
        <authorList>
            <consortium name="Molecular Ecology Group"/>
        </authorList>
    </citation>
    <scope>NUCLEOTIDE SEQUENCE</scope>
</reference>
<dbReference type="PRINTS" id="PR00237">
    <property type="entry name" value="GPCRRHODOPSN"/>
</dbReference>
<dbReference type="Proteomes" id="UP000678393">
    <property type="component" value="Unassembled WGS sequence"/>
</dbReference>
<sequence>MNTNDCAPRDGTNLTRSGPDPWRVVISVSFSSLVVFIIAANITTIVSMLRSMYIRKTTQRTSRDKVLIVSMSVGDLFLGAFPTSLVVYEATSGGIWLLGTTVCAIRYLSDLCLCTVSIYHVMFMAVDRYLAVCKPLLHRTLPKKTEYIMVLISWIVPTALVFLPILGHSYGFGGQYTAECPHTSSACFVQFNRVYLIIFIITSIILPLVIVLIIYYTGFSSCVSSSPFQLSSISSSLSSSSSSSLSMSSSSYTSPGSNTNVLKGHAEHTEYREANDQVVTSRKTGQPTKQNLKAVKTIGVIVVCFVVCWFPTAVQLTLDAASISSCPKWLKQVFTWLAYLNSGLNSALYCANTSMRQRMRHFFCETTCLKPAN</sequence>
<evidence type="ECO:0000256" key="3">
    <source>
        <dbReference type="ARBA" id="ARBA00022692"/>
    </source>
</evidence>
<keyword evidence="6 11" id="KW-0472">Membrane</keyword>
<evidence type="ECO:0000256" key="4">
    <source>
        <dbReference type="ARBA" id="ARBA00022989"/>
    </source>
</evidence>
<gene>
    <name evidence="13" type="ORF">CUNI_LOCUS13233</name>
</gene>
<dbReference type="PROSITE" id="PS00237">
    <property type="entry name" value="G_PROTEIN_RECEP_F1_1"/>
    <property type="match status" value="1"/>
</dbReference>
<dbReference type="PROSITE" id="PS50262">
    <property type="entry name" value="G_PROTEIN_RECEP_F1_2"/>
    <property type="match status" value="1"/>
</dbReference>
<feature type="transmembrane region" description="Helical" evidence="11">
    <location>
        <begin position="107"/>
        <end position="126"/>
    </location>
</feature>
<dbReference type="GO" id="GO:0005886">
    <property type="term" value="C:plasma membrane"/>
    <property type="evidence" value="ECO:0007669"/>
    <property type="project" value="UniProtKB-SubCell"/>
</dbReference>
<accession>A0A8S3ZIQ1</accession>
<dbReference type="GO" id="GO:0004993">
    <property type="term" value="F:G protein-coupled serotonin receptor activity"/>
    <property type="evidence" value="ECO:0007669"/>
    <property type="project" value="UniProtKB-ARBA"/>
</dbReference>
<evidence type="ECO:0000256" key="11">
    <source>
        <dbReference type="SAM" id="Phobius"/>
    </source>
</evidence>
<dbReference type="InterPro" id="IPR017452">
    <property type="entry name" value="GPCR_Rhodpsn_7TM"/>
</dbReference>
<comment type="caution">
    <text evidence="13">The sequence shown here is derived from an EMBL/GenBank/DDBJ whole genome shotgun (WGS) entry which is preliminary data.</text>
</comment>
<feature type="transmembrane region" description="Helical" evidence="11">
    <location>
        <begin position="147"/>
        <end position="166"/>
    </location>
</feature>
<evidence type="ECO:0000256" key="9">
    <source>
        <dbReference type="ARBA" id="ARBA00023224"/>
    </source>
</evidence>
<keyword evidence="5 10" id="KW-0297">G-protein coupled receptor</keyword>
<evidence type="ECO:0000313" key="14">
    <source>
        <dbReference type="Proteomes" id="UP000678393"/>
    </source>
</evidence>
<dbReference type="OrthoDB" id="6152916at2759"/>
<dbReference type="GO" id="GO:0043410">
    <property type="term" value="P:positive regulation of MAPK cascade"/>
    <property type="evidence" value="ECO:0007669"/>
    <property type="project" value="TreeGrafter"/>
</dbReference>
<evidence type="ECO:0000256" key="2">
    <source>
        <dbReference type="ARBA" id="ARBA00022475"/>
    </source>
</evidence>
<feature type="transmembrane region" description="Helical" evidence="11">
    <location>
        <begin position="24"/>
        <end position="46"/>
    </location>
</feature>
<dbReference type="Pfam" id="PF00001">
    <property type="entry name" value="7tm_1"/>
    <property type="match status" value="1"/>
</dbReference>
<dbReference type="PANTHER" id="PTHR24248">
    <property type="entry name" value="ADRENERGIC RECEPTOR-RELATED G-PROTEIN COUPLED RECEPTOR"/>
    <property type="match status" value="1"/>
</dbReference>
<evidence type="ECO:0000256" key="7">
    <source>
        <dbReference type="ARBA" id="ARBA00023157"/>
    </source>
</evidence>
<proteinExistence type="inferred from homology"/>
<organism evidence="13 14">
    <name type="scientific">Candidula unifasciata</name>
    <dbReference type="NCBI Taxonomy" id="100452"/>
    <lineage>
        <taxon>Eukaryota</taxon>
        <taxon>Metazoa</taxon>
        <taxon>Spiralia</taxon>
        <taxon>Lophotrochozoa</taxon>
        <taxon>Mollusca</taxon>
        <taxon>Gastropoda</taxon>
        <taxon>Heterobranchia</taxon>
        <taxon>Euthyneura</taxon>
        <taxon>Panpulmonata</taxon>
        <taxon>Eupulmonata</taxon>
        <taxon>Stylommatophora</taxon>
        <taxon>Helicina</taxon>
        <taxon>Helicoidea</taxon>
        <taxon>Geomitridae</taxon>
        <taxon>Candidula</taxon>
    </lineage>
</organism>